<comment type="caution">
    <text evidence="2">The sequence shown here is derived from an EMBL/GenBank/DDBJ whole genome shotgun (WGS) entry which is preliminary data.</text>
</comment>
<proteinExistence type="predicted"/>
<dbReference type="AlphaFoldDB" id="A0AAD5R035"/>
<gene>
    <name evidence="2" type="ORF">KIN20_027772</name>
</gene>
<evidence type="ECO:0000256" key="1">
    <source>
        <dbReference type="SAM" id="Phobius"/>
    </source>
</evidence>
<sequence length="92" mass="10252">MDVYVIATSRDSSSEKMVSTQYQCPVNPSSPPCCPRLFNTFVTDDTVNSFGNIMPTCRVPLSTGMDGKVVFLYYIFNSALLLLAYRMGSQFD</sequence>
<evidence type="ECO:0000313" key="3">
    <source>
        <dbReference type="Proteomes" id="UP001196413"/>
    </source>
</evidence>
<evidence type="ECO:0000313" key="2">
    <source>
        <dbReference type="EMBL" id="KAJ1366956.1"/>
    </source>
</evidence>
<keyword evidence="1" id="KW-0472">Membrane</keyword>
<reference evidence="2" key="1">
    <citation type="submission" date="2021-06" db="EMBL/GenBank/DDBJ databases">
        <title>Parelaphostrongylus tenuis whole genome reference sequence.</title>
        <authorList>
            <person name="Garwood T.J."/>
            <person name="Larsen P.A."/>
            <person name="Fountain-Jones N.M."/>
            <person name="Garbe J.R."/>
            <person name="Macchietto M.G."/>
            <person name="Kania S.A."/>
            <person name="Gerhold R.W."/>
            <person name="Richards J.E."/>
            <person name="Wolf T.M."/>
        </authorList>
    </citation>
    <scope>NUCLEOTIDE SEQUENCE</scope>
    <source>
        <strain evidence="2">MNPRO001-30</strain>
        <tissue evidence="2">Meninges</tissue>
    </source>
</reference>
<feature type="transmembrane region" description="Helical" evidence="1">
    <location>
        <begin position="70"/>
        <end position="88"/>
    </location>
</feature>
<accession>A0AAD5R035</accession>
<dbReference type="Proteomes" id="UP001196413">
    <property type="component" value="Unassembled WGS sequence"/>
</dbReference>
<name>A0AAD5R035_PARTN</name>
<organism evidence="2 3">
    <name type="scientific">Parelaphostrongylus tenuis</name>
    <name type="common">Meningeal worm</name>
    <dbReference type="NCBI Taxonomy" id="148309"/>
    <lineage>
        <taxon>Eukaryota</taxon>
        <taxon>Metazoa</taxon>
        <taxon>Ecdysozoa</taxon>
        <taxon>Nematoda</taxon>
        <taxon>Chromadorea</taxon>
        <taxon>Rhabditida</taxon>
        <taxon>Rhabditina</taxon>
        <taxon>Rhabditomorpha</taxon>
        <taxon>Strongyloidea</taxon>
        <taxon>Metastrongylidae</taxon>
        <taxon>Parelaphostrongylus</taxon>
    </lineage>
</organism>
<keyword evidence="1" id="KW-0812">Transmembrane</keyword>
<keyword evidence="1" id="KW-1133">Transmembrane helix</keyword>
<keyword evidence="3" id="KW-1185">Reference proteome</keyword>
<protein>
    <submittedName>
        <fullName evidence="2">Uncharacterized protein</fullName>
    </submittedName>
</protein>
<dbReference type="EMBL" id="JAHQIW010005726">
    <property type="protein sequence ID" value="KAJ1366956.1"/>
    <property type="molecule type" value="Genomic_DNA"/>
</dbReference>